<dbReference type="Gene3D" id="3.40.30.10">
    <property type="entry name" value="Glutaredoxin"/>
    <property type="match status" value="1"/>
</dbReference>
<feature type="signal peptide" evidence="1">
    <location>
        <begin position="1"/>
        <end position="19"/>
    </location>
</feature>
<dbReference type="Pfam" id="PF18962">
    <property type="entry name" value="Por_Secre_tail"/>
    <property type="match status" value="1"/>
</dbReference>
<dbReference type="RefSeq" id="WP_200504884.1">
    <property type="nucleotide sequence ID" value="NZ_JAEHFX010000002.1"/>
</dbReference>
<comment type="caution">
    <text evidence="3">The sequence shown here is derived from an EMBL/GenBank/DDBJ whole genome shotgun (WGS) entry which is preliminary data.</text>
</comment>
<protein>
    <submittedName>
        <fullName evidence="3">T9SS type A sorting domain-containing protein</fullName>
    </submittedName>
</protein>
<dbReference type="InterPro" id="IPR026444">
    <property type="entry name" value="Secre_tail"/>
</dbReference>
<dbReference type="Proteomes" id="UP000644147">
    <property type="component" value="Unassembled WGS sequence"/>
</dbReference>
<dbReference type="InterPro" id="IPR036249">
    <property type="entry name" value="Thioredoxin-like_sf"/>
</dbReference>
<dbReference type="EMBL" id="JAEHFX010000002">
    <property type="protein sequence ID" value="MBK0402170.1"/>
    <property type="molecule type" value="Genomic_DNA"/>
</dbReference>
<keyword evidence="1" id="KW-0732">Signal</keyword>
<evidence type="ECO:0000256" key="1">
    <source>
        <dbReference type="SAM" id="SignalP"/>
    </source>
</evidence>
<sequence>MKRHLLVLFALFLTKFAFAQTATNFTANDCAGNSHTLFNELDGGKVIVLSWVMPCHACVGPAVTTYNVVQGFQNTNPNKVVMYLVDDYANTTCAALDTWATTNGLNNTTRFSNSAINMNHYGSTGMPKVVVLGGPNYAVHYNANNSVNQTSLKNAITAALSTTMGLAEAQGPFSGASISPNPSGTNATITLRLKQPAKITAEVYNHVGQKVADAFSGSLSTGENQIKINTTNLSNGLYFVNLKEGGKSKMLKMMVVH</sequence>
<feature type="domain" description="Secretion system C-terminal sorting" evidence="2">
    <location>
        <begin position="178"/>
        <end position="255"/>
    </location>
</feature>
<dbReference type="NCBIfam" id="TIGR04183">
    <property type="entry name" value="Por_Secre_tail"/>
    <property type="match status" value="1"/>
</dbReference>
<keyword evidence="4" id="KW-1185">Reference proteome</keyword>
<accession>A0ABS1C0W7</accession>
<name>A0ABS1C0W7_9BACT</name>
<proteinExistence type="predicted"/>
<evidence type="ECO:0000259" key="2">
    <source>
        <dbReference type="Pfam" id="PF18962"/>
    </source>
</evidence>
<gene>
    <name evidence="3" type="ORF">I5M27_04190</name>
</gene>
<dbReference type="SUPFAM" id="SSF52833">
    <property type="entry name" value="Thioredoxin-like"/>
    <property type="match status" value="1"/>
</dbReference>
<evidence type="ECO:0000313" key="3">
    <source>
        <dbReference type="EMBL" id="MBK0402170.1"/>
    </source>
</evidence>
<evidence type="ECO:0000313" key="4">
    <source>
        <dbReference type="Proteomes" id="UP000644147"/>
    </source>
</evidence>
<reference evidence="3 4" key="1">
    <citation type="submission" date="2020-12" db="EMBL/GenBank/DDBJ databases">
        <title>Bacterial novel species Adhaeribacter sp. BT258 isolated from soil.</title>
        <authorList>
            <person name="Jung H.-Y."/>
        </authorList>
    </citation>
    <scope>NUCLEOTIDE SEQUENCE [LARGE SCALE GENOMIC DNA]</scope>
    <source>
        <strain evidence="3 4">BT258</strain>
    </source>
</reference>
<organism evidence="3 4">
    <name type="scientific">Adhaeribacter terrigena</name>
    <dbReference type="NCBI Taxonomy" id="2793070"/>
    <lineage>
        <taxon>Bacteria</taxon>
        <taxon>Pseudomonadati</taxon>
        <taxon>Bacteroidota</taxon>
        <taxon>Cytophagia</taxon>
        <taxon>Cytophagales</taxon>
        <taxon>Hymenobacteraceae</taxon>
        <taxon>Adhaeribacter</taxon>
    </lineage>
</organism>
<feature type="chain" id="PRO_5046623598" evidence="1">
    <location>
        <begin position="20"/>
        <end position="257"/>
    </location>
</feature>